<keyword evidence="2" id="KW-1185">Reference proteome</keyword>
<evidence type="ECO:0000313" key="1">
    <source>
        <dbReference type="EMBL" id="MDQ0177133.1"/>
    </source>
</evidence>
<proteinExistence type="predicted"/>
<sequence length="370" mass="44007">MSNSVYGRFIKRKGSGNRMFTMLVQEKKKKYTIDYDYLWKTVITELFEDFMYLFAPDLAKKIDWRYEPKALEQELLKLFPKHDKKGTRHMDKLMEVKLKNGKDQWILIHVEIQQSQDDHFGLRMFQYFYRTFDKYKQKIVAIALLTDGTPSFHPTAFCYNFHGTKLTYQFNTYKILDQDETNLLQMNNKFAYAILAGKYALETKKDMDIRYQFKRKLLTLVLQDKHILRQNKRSYLNTLFSFIDYLLYIPLDLKEKLQIQMNPLIDKEVSTLMQPMKMEPSPMIKDYIAMKREEGIKEGVKKGKIEGIKEGILKGKEEGKKEGVKKGVKEVTKKMLQKEMDIETIIECTGLSKEKILLLQKELEEEKDFF</sequence>
<reference evidence="1 2" key="1">
    <citation type="submission" date="2023-07" db="EMBL/GenBank/DDBJ databases">
        <title>Genomic Encyclopedia of Type Strains, Phase IV (KMG-IV): sequencing the most valuable type-strain genomes for metagenomic binning, comparative biology and taxonomic classification.</title>
        <authorList>
            <person name="Goeker M."/>
        </authorList>
    </citation>
    <scope>NUCLEOTIDE SEQUENCE [LARGE SCALE GENOMIC DNA]</scope>
    <source>
        <strain evidence="1 2">DSM 23837</strain>
    </source>
</reference>
<protein>
    <submittedName>
        <fullName evidence="1">Transposase YdaD</fullName>
    </submittedName>
</protein>
<dbReference type="RefSeq" id="WP_307230872.1">
    <property type="nucleotide sequence ID" value="NZ_JAUSTT010000019.1"/>
</dbReference>
<evidence type="ECO:0000313" key="2">
    <source>
        <dbReference type="Proteomes" id="UP001223586"/>
    </source>
</evidence>
<organism evidence="1 2">
    <name type="scientific">Bacillus chungangensis</name>
    <dbReference type="NCBI Taxonomy" id="587633"/>
    <lineage>
        <taxon>Bacteria</taxon>
        <taxon>Bacillati</taxon>
        <taxon>Bacillota</taxon>
        <taxon>Bacilli</taxon>
        <taxon>Bacillales</taxon>
        <taxon>Bacillaceae</taxon>
        <taxon>Bacillus</taxon>
    </lineage>
</organism>
<dbReference type="Proteomes" id="UP001223586">
    <property type="component" value="Unassembled WGS sequence"/>
</dbReference>
<name>A0ABT9WV07_9BACI</name>
<gene>
    <name evidence="1" type="ORF">J2S08_003012</name>
</gene>
<accession>A0ABT9WV07</accession>
<dbReference type="EMBL" id="JAUSTT010000019">
    <property type="protein sequence ID" value="MDQ0177133.1"/>
    <property type="molecule type" value="Genomic_DNA"/>
</dbReference>
<comment type="caution">
    <text evidence="1">The sequence shown here is derived from an EMBL/GenBank/DDBJ whole genome shotgun (WGS) entry which is preliminary data.</text>
</comment>